<dbReference type="Proteomes" id="UP001501221">
    <property type="component" value="Unassembled WGS sequence"/>
</dbReference>
<feature type="domain" description="Zinc finger CHCC-type" evidence="1">
    <location>
        <begin position="54"/>
        <end position="76"/>
    </location>
</feature>
<reference evidence="2 3" key="1">
    <citation type="journal article" date="2019" name="Int. J. Syst. Evol. Microbiol.">
        <title>The Global Catalogue of Microorganisms (GCM) 10K type strain sequencing project: providing services to taxonomists for standard genome sequencing and annotation.</title>
        <authorList>
            <consortium name="The Broad Institute Genomics Platform"/>
            <consortium name="The Broad Institute Genome Sequencing Center for Infectious Disease"/>
            <person name="Wu L."/>
            <person name="Ma J."/>
        </authorList>
    </citation>
    <scope>NUCLEOTIDE SEQUENCE [LARGE SCALE GENOMIC DNA]</scope>
    <source>
        <strain evidence="2 3">JCM 16211</strain>
    </source>
</reference>
<sequence>MILNKILGATVDNPRVDKDATEKGSEQKEQKAIEITSDDLPLSCPMPDVTLWSQHPRVYIPIKDNQGHCPYCGNKFILKS</sequence>
<comment type="caution">
    <text evidence="2">The sequence shown here is derived from an EMBL/GenBank/DDBJ whole genome shotgun (WGS) entry which is preliminary data.</text>
</comment>
<evidence type="ECO:0000313" key="3">
    <source>
        <dbReference type="Proteomes" id="UP001501221"/>
    </source>
</evidence>
<dbReference type="Pfam" id="PF10276">
    <property type="entry name" value="zf-CHCC"/>
    <property type="match status" value="1"/>
</dbReference>
<keyword evidence="3" id="KW-1185">Reference proteome</keyword>
<accession>A0ABN0SX80</accession>
<organism evidence="2 3">
    <name type="scientific">Kangiella japonica</name>
    <dbReference type="NCBI Taxonomy" id="647384"/>
    <lineage>
        <taxon>Bacteria</taxon>
        <taxon>Pseudomonadati</taxon>
        <taxon>Pseudomonadota</taxon>
        <taxon>Gammaproteobacteria</taxon>
        <taxon>Kangiellales</taxon>
        <taxon>Kangiellaceae</taxon>
        <taxon>Kangiella</taxon>
    </lineage>
</organism>
<dbReference type="EMBL" id="BAAAFM010000003">
    <property type="protein sequence ID" value="GAA0204672.1"/>
    <property type="molecule type" value="Genomic_DNA"/>
</dbReference>
<gene>
    <name evidence="2" type="ORF">GCM10009123_10120</name>
</gene>
<evidence type="ECO:0000259" key="1">
    <source>
        <dbReference type="Pfam" id="PF10276"/>
    </source>
</evidence>
<evidence type="ECO:0000313" key="2">
    <source>
        <dbReference type="EMBL" id="GAA0204672.1"/>
    </source>
</evidence>
<name>A0ABN0SX80_9GAMM</name>
<proteinExistence type="predicted"/>
<dbReference type="Gene3D" id="2.60.260.40">
    <property type="entry name" value="q5lls5 like domains"/>
    <property type="match status" value="1"/>
</dbReference>
<protein>
    <recommendedName>
        <fullName evidence="1">Zinc finger CHCC-type domain-containing protein</fullName>
    </recommendedName>
</protein>
<dbReference type="InterPro" id="IPR019401">
    <property type="entry name" value="Znf_CHCC"/>
</dbReference>